<gene>
    <name evidence="3" type="ORF">RO3G_04690</name>
</gene>
<keyword evidence="4" id="KW-1185">Reference proteome</keyword>
<accession>I1BUV5</accession>
<dbReference type="GO" id="GO:0006313">
    <property type="term" value="P:DNA transposition"/>
    <property type="evidence" value="ECO:0007669"/>
    <property type="project" value="InterPro"/>
</dbReference>
<evidence type="ECO:0000259" key="2">
    <source>
        <dbReference type="Pfam" id="PF13358"/>
    </source>
</evidence>
<dbReference type="OMA" id="CKEEWAS"/>
<dbReference type="Pfam" id="PF01498">
    <property type="entry name" value="HTH_Tnp_Tc3_2"/>
    <property type="match status" value="1"/>
</dbReference>
<organism evidence="3 4">
    <name type="scientific">Rhizopus delemar (strain RA 99-880 / ATCC MYA-4621 / FGSC 9543 / NRRL 43880)</name>
    <name type="common">Mucormycosis agent</name>
    <name type="synonym">Rhizopus arrhizus var. delemar</name>
    <dbReference type="NCBI Taxonomy" id="246409"/>
    <lineage>
        <taxon>Eukaryota</taxon>
        <taxon>Fungi</taxon>
        <taxon>Fungi incertae sedis</taxon>
        <taxon>Mucoromycota</taxon>
        <taxon>Mucoromycotina</taxon>
        <taxon>Mucoromycetes</taxon>
        <taxon>Mucorales</taxon>
        <taxon>Mucorineae</taxon>
        <taxon>Rhizopodaceae</taxon>
        <taxon>Rhizopus</taxon>
    </lineage>
</organism>
<dbReference type="Pfam" id="PF13358">
    <property type="entry name" value="DDE_3"/>
    <property type="match status" value="1"/>
</dbReference>
<dbReference type="InterPro" id="IPR047655">
    <property type="entry name" value="Transpos_IS630-like"/>
</dbReference>
<dbReference type="STRING" id="246409.I1BUV5"/>
<dbReference type="InterPro" id="IPR009057">
    <property type="entry name" value="Homeodomain-like_sf"/>
</dbReference>
<dbReference type="Gene3D" id="3.30.420.10">
    <property type="entry name" value="Ribonuclease H-like superfamily/Ribonuclease H"/>
    <property type="match status" value="1"/>
</dbReference>
<dbReference type="eggNOG" id="ENOG502RZ4M">
    <property type="taxonomic scope" value="Eukaryota"/>
</dbReference>
<dbReference type="InParanoid" id="I1BUV5"/>
<dbReference type="PANTHER" id="PTHR23022">
    <property type="entry name" value="TRANSPOSABLE ELEMENT-RELATED"/>
    <property type="match status" value="1"/>
</dbReference>
<name>I1BUV5_RHIO9</name>
<dbReference type="Proteomes" id="UP000009138">
    <property type="component" value="Unassembled WGS sequence"/>
</dbReference>
<dbReference type="GO" id="GO:0003677">
    <property type="term" value="F:DNA binding"/>
    <property type="evidence" value="ECO:0007669"/>
    <property type="project" value="InterPro"/>
</dbReference>
<proteinExistence type="predicted"/>
<dbReference type="NCBIfam" id="NF033545">
    <property type="entry name" value="transpos_IS630"/>
    <property type="match status" value="1"/>
</dbReference>
<dbReference type="InterPro" id="IPR036397">
    <property type="entry name" value="RNaseH_sf"/>
</dbReference>
<dbReference type="EMBL" id="CH476734">
    <property type="protein sequence ID" value="EIE79985.1"/>
    <property type="molecule type" value="Genomic_DNA"/>
</dbReference>
<feature type="domain" description="Transposase Tc1-like" evidence="1">
    <location>
        <begin position="65"/>
        <end position="135"/>
    </location>
</feature>
<feature type="domain" description="Tc1-like transposase DDE" evidence="2">
    <location>
        <begin position="143"/>
        <end position="287"/>
    </location>
</feature>
<dbReference type="InterPro" id="IPR002492">
    <property type="entry name" value="Transposase_Tc1-like"/>
</dbReference>
<reference evidence="3 4" key="1">
    <citation type="journal article" date="2009" name="PLoS Genet.">
        <title>Genomic analysis of the basal lineage fungus Rhizopus oryzae reveals a whole-genome duplication.</title>
        <authorList>
            <person name="Ma L.-J."/>
            <person name="Ibrahim A.S."/>
            <person name="Skory C."/>
            <person name="Grabherr M.G."/>
            <person name="Burger G."/>
            <person name="Butler M."/>
            <person name="Elias M."/>
            <person name="Idnurm A."/>
            <person name="Lang B.F."/>
            <person name="Sone T."/>
            <person name="Abe A."/>
            <person name="Calvo S.E."/>
            <person name="Corrochano L.M."/>
            <person name="Engels R."/>
            <person name="Fu J."/>
            <person name="Hansberg W."/>
            <person name="Kim J.-M."/>
            <person name="Kodira C.D."/>
            <person name="Koehrsen M.J."/>
            <person name="Liu B."/>
            <person name="Miranda-Saavedra D."/>
            <person name="O'Leary S."/>
            <person name="Ortiz-Castellanos L."/>
            <person name="Poulter R."/>
            <person name="Rodriguez-Romero J."/>
            <person name="Ruiz-Herrera J."/>
            <person name="Shen Y.-Q."/>
            <person name="Zeng Q."/>
            <person name="Galagan J."/>
            <person name="Birren B.W."/>
            <person name="Cuomo C.A."/>
            <person name="Wickes B.L."/>
        </authorList>
    </citation>
    <scope>NUCLEOTIDE SEQUENCE [LARGE SCALE GENOMIC DNA]</scope>
    <source>
        <strain evidence="4">RA 99-880 / ATCC MYA-4621 / FGSC 9543 / NRRL 43880</strain>
    </source>
</reference>
<protein>
    <recommendedName>
        <fullName evidence="5">Tc1-like transposase DDE domain-containing protein</fullName>
    </recommendedName>
</protein>
<sequence>MRAISNDKANNIYLLLRSKKSNSEIAKQIGVSRTTVQKYRSSLKMSRNVDEGGRPSLISQPMVNYIRRLVTLGRKNNAVKIQKALKEEFGISVSDSTVRRVLKKAGFIAFVKSQKPLLRSQNIVKRLQWAKSHQHWTVDDWKRVIFSDETKVNRFASDGKAYAWKLPHEELNSPHVQQTVKHGGGNIMVWSCITWEGVGWIVDVGHRMNSEGYLEVLKDDLLKTMKSYGLDSSKMVFQQDNDPKHTSKVVKEWISQQPLEALEWPPQSPDLSPIEHMWAHLKRELFHSYEAPPSSMHELWERIGQTWYAISKEECQKYIESMPKRCVAVIKAKDRWTKY</sequence>
<evidence type="ECO:0008006" key="5">
    <source>
        <dbReference type="Google" id="ProtNLM"/>
    </source>
</evidence>
<dbReference type="InterPro" id="IPR052338">
    <property type="entry name" value="Transposase_5"/>
</dbReference>
<dbReference type="SUPFAM" id="SSF46689">
    <property type="entry name" value="Homeodomain-like"/>
    <property type="match status" value="1"/>
</dbReference>
<dbReference type="VEuPathDB" id="FungiDB:RO3G_04690"/>
<dbReference type="InterPro" id="IPR038717">
    <property type="entry name" value="Tc1-like_DDE_dom"/>
</dbReference>
<dbReference type="GO" id="GO:0015074">
    <property type="term" value="P:DNA integration"/>
    <property type="evidence" value="ECO:0007669"/>
    <property type="project" value="InterPro"/>
</dbReference>
<dbReference type="RefSeq" id="XP_067515381.1">
    <property type="nucleotide sequence ID" value="XM_067659280.1"/>
</dbReference>
<evidence type="ECO:0000259" key="1">
    <source>
        <dbReference type="Pfam" id="PF01498"/>
    </source>
</evidence>
<dbReference type="PANTHER" id="PTHR23022:SF134">
    <property type="entry name" value="TRANSPOSABLE ELEMENT TC1 TRANSPOSASE"/>
    <property type="match status" value="1"/>
</dbReference>
<dbReference type="AlphaFoldDB" id="I1BUV5"/>
<evidence type="ECO:0000313" key="3">
    <source>
        <dbReference type="EMBL" id="EIE79985.1"/>
    </source>
</evidence>
<evidence type="ECO:0000313" key="4">
    <source>
        <dbReference type="Proteomes" id="UP000009138"/>
    </source>
</evidence>
<dbReference type="GeneID" id="93611661"/>